<feature type="region of interest" description="Disordered" evidence="10">
    <location>
        <begin position="82"/>
        <end position="121"/>
    </location>
</feature>
<keyword evidence="7" id="KW-0804">Transcription</keyword>
<dbReference type="SMART" id="SM00399">
    <property type="entry name" value="ZnF_C4"/>
    <property type="match status" value="1"/>
</dbReference>
<dbReference type="EMBL" id="JAWDGP010002236">
    <property type="protein sequence ID" value="KAK3784513.1"/>
    <property type="molecule type" value="Genomic_DNA"/>
</dbReference>
<reference evidence="13" key="1">
    <citation type="journal article" date="2023" name="G3 (Bethesda)">
        <title>A reference genome for the long-term kleptoplast-retaining sea slug Elysia crispata morphotype clarki.</title>
        <authorList>
            <person name="Eastman K.E."/>
            <person name="Pendleton A.L."/>
            <person name="Shaikh M.A."/>
            <person name="Suttiyut T."/>
            <person name="Ogas R."/>
            <person name="Tomko P."/>
            <person name="Gavelis G."/>
            <person name="Widhalm J.R."/>
            <person name="Wisecaver J.H."/>
        </authorList>
    </citation>
    <scope>NUCLEOTIDE SEQUENCE</scope>
    <source>
        <strain evidence="13">ECLA1</strain>
    </source>
</reference>
<evidence type="ECO:0000256" key="4">
    <source>
        <dbReference type="ARBA" id="ARBA00022833"/>
    </source>
</evidence>
<dbReference type="InterPro" id="IPR000536">
    <property type="entry name" value="Nucl_hrmn_rcpt_lig-bd"/>
</dbReference>
<dbReference type="GO" id="GO:0008270">
    <property type="term" value="F:zinc ion binding"/>
    <property type="evidence" value="ECO:0007669"/>
    <property type="project" value="UniProtKB-KW"/>
</dbReference>
<dbReference type="InterPro" id="IPR050274">
    <property type="entry name" value="Nuclear_hormone_rcpt_NR2"/>
</dbReference>
<evidence type="ECO:0000256" key="7">
    <source>
        <dbReference type="ARBA" id="ARBA00023163"/>
    </source>
</evidence>
<dbReference type="CDD" id="cd06957">
    <property type="entry name" value="NR_DBD_PNR_like_2"/>
    <property type="match status" value="1"/>
</dbReference>
<dbReference type="PROSITE" id="PS51843">
    <property type="entry name" value="NR_LBD"/>
    <property type="match status" value="1"/>
</dbReference>
<feature type="domain" description="Nuclear receptor" evidence="11">
    <location>
        <begin position="8"/>
        <end position="83"/>
    </location>
</feature>
<evidence type="ECO:0000256" key="9">
    <source>
        <dbReference type="ARBA" id="ARBA00023242"/>
    </source>
</evidence>
<dbReference type="AlphaFoldDB" id="A0AAE1DWW8"/>
<dbReference type="SUPFAM" id="SSF48508">
    <property type="entry name" value="Nuclear receptor ligand-binding domain"/>
    <property type="match status" value="1"/>
</dbReference>
<dbReference type="FunFam" id="3.30.50.10:FF:000006">
    <property type="entry name" value="Nuclear receptor subfamily 5 group A member"/>
    <property type="match status" value="1"/>
</dbReference>
<evidence type="ECO:0000259" key="11">
    <source>
        <dbReference type="PROSITE" id="PS51030"/>
    </source>
</evidence>
<dbReference type="InterPro" id="IPR035500">
    <property type="entry name" value="NHR-like_dom_sf"/>
</dbReference>
<evidence type="ECO:0000256" key="1">
    <source>
        <dbReference type="ARBA" id="ARBA00004123"/>
    </source>
</evidence>
<feature type="domain" description="NR LBD" evidence="12">
    <location>
        <begin position="196"/>
        <end position="411"/>
    </location>
</feature>
<evidence type="ECO:0000256" key="8">
    <source>
        <dbReference type="ARBA" id="ARBA00023170"/>
    </source>
</evidence>
<dbReference type="InterPro" id="IPR001723">
    <property type="entry name" value="Nuclear_hrmn_rcpt"/>
</dbReference>
<keyword evidence="3" id="KW-0863">Zinc-finger</keyword>
<dbReference type="SUPFAM" id="SSF57716">
    <property type="entry name" value="Glucocorticoid receptor-like (DNA-binding domain)"/>
    <property type="match status" value="1"/>
</dbReference>
<dbReference type="Proteomes" id="UP001283361">
    <property type="component" value="Unassembled WGS sequence"/>
</dbReference>
<evidence type="ECO:0000256" key="5">
    <source>
        <dbReference type="ARBA" id="ARBA00023015"/>
    </source>
</evidence>
<keyword evidence="4" id="KW-0862">Zinc</keyword>
<proteinExistence type="predicted"/>
<organism evidence="13 14">
    <name type="scientific">Elysia crispata</name>
    <name type="common">lettuce slug</name>
    <dbReference type="NCBI Taxonomy" id="231223"/>
    <lineage>
        <taxon>Eukaryota</taxon>
        <taxon>Metazoa</taxon>
        <taxon>Spiralia</taxon>
        <taxon>Lophotrochozoa</taxon>
        <taxon>Mollusca</taxon>
        <taxon>Gastropoda</taxon>
        <taxon>Heterobranchia</taxon>
        <taxon>Euthyneura</taxon>
        <taxon>Panpulmonata</taxon>
        <taxon>Sacoglossa</taxon>
        <taxon>Placobranchoidea</taxon>
        <taxon>Plakobranchidae</taxon>
        <taxon>Elysia</taxon>
    </lineage>
</organism>
<sequence>MGRTLPVPVACEVCGDKSYGKHYGVFCCDGCSCFFKRSIRKNIKYSCIGKGGCLIDKARRNWCPHCRLQKCFLVNMNRNAVQEERGPRKNKGRKKTSGVRRSSMTQLDNSHENISQPQPLSVLPFPPSLDTIRPYLSHPVVAAPMSWGTYFSAFRPVAPRPVFPWQPSGGSSAGRLEPHAALLADISATLGERGRSLKTSTCAGLEALDPPLPALPSSEKQQQLCQILIASLRRAQHNQLFRLLHARDQLLLLEARWAELFLLAASHWPACLSDMVDKQRDRAGSLARDPLLDHRLTRILTAVNTAHVDLSELTLLESLTLLRHDPNDSLVEARRLELLQNQAQLALFHYCLFSHYKQKHLQQQQQHQQRGHFLPSQLKASSSSVSTSALPLLGPGVGPNLTSHLQALMGLENGCGPVNATSPYRVDGGHVENGSERLGKLLLLLQLLSTVLAVDVERILFPDLNVKGLIRSMFSGS</sequence>
<keyword evidence="9" id="KW-0539">Nucleus</keyword>
<dbReference type="PRINTS" id="PR00047">
    <property type="entry name" value="STROIDFINGER"/>
</dbReference>
<evidence type="ECO:0000256" key="2">
    <source>
        <dbReference type="ARBA" id="ARBA00022723"/>
    </source>
</evidence>
<keyword evidence="8" id="KW-0675">Receptor</keyword>
<dbReference type="PRINTS" id="PR00398">
    <property type="entry name" value="STRDHORMONER"/>
</dbReference>
<evidence type="ECO:0000313" key="14">
    <source>
        <dbReference type="Proteomes" id="UP001283361"/>
    </source>
</evidence>
<protein>
    <submittedName>
        <fullName evidence="13">Uncharacterized protein</fullName>
    </submittedName>
</protein>
<accession>A0AAE1DWW8</accession>
<dbReference type="GO" id="GO:0043565">
    <property type="term" value="F:sequence-specific DNA binding"/>
    <property type="evidence" value="ECO:0007669"/>
    <property type="project" value="InterPro"/>
</dbReference>
<dbReference type="GO" id="GO:0005634">
    <property type="term" value="C:nucleus"/>
    <property type="evidence" value="ECO:0007669"/>
    <property type="project" value="UniProtKB-SubCell"/>
</dbReference>
<dbReference type="PROSITE" id="PS00031">
    <property type="entry name" value="NUCLEAR_REC_DBD_1"/>
    <property type="match status" value="1"/>
</dbReference>
<evidence type="ECO:0000256" key="10">
    <source>
        <dbReference type="SAM" id="MobiDB-lite"/>
    </source>
</evidence>
<dbReference type="PROSITE" id="PS51030">
    <property type="entry name" value="NUCLEAR_REC_DBD_2"/>
    <property type="match status" value="1"/>
</dbReference>
<feature type="compositionally biased region" description="Polar residues" evidence="10">
    <location>
        <begin position="99"/>
        <end position="119"/>
    </location>
</feature>
<dbReference type="Pfam" id="PF00105">
    <property type="entry name" value="zf-C4"/>
    <property type="match status" value="1"/>
</dbReference>
<dbReference type="Gene3D" id="1.10.565.10">
    <property type="entry name" value="Retinoid X Receptor"/>
    <property type="match status" value="1"/>
</dbReference>
<evidence type="ECO:0000256" key="3">
    <source>
        <dbReference type="ARBA" id="ARBA00022771"/>
    </source>
</evidence>
<evidence type="ECO:0000259" key="12">
    <source>
        <dbReference type="PROSITE" id="PS51843"/>
    </source>
</evidence>
<keyword evidence="6" id="KW-0238">DNA-binding</keyword>
<evidence type="ECO:0000256" key="6">
    <source>
        <dbReference type="ARBA" id="ARBA00023125"/>
    </source>
</evidence>
<name>A0AAE1DWW8_9GAST</name>
<keyword evidence="14" id="KW-1185">Reference proteome</keyword>
<comment type="subcellular location">
    <subcellularLocation>
        <location evidence="1">Nucleus</location>
    </subcellularLocation>
</comment>
<keyword evidence="2" id="KW-0479">Metal-binding</keyword>
<dbReference type="Gene3D" id="3.30.50.10">
    <property type="entry name" value="Erythroid Transcription Factor GATA-1, subunit A"/>
    <property type="match status" value="1"/>
</dbReference>
<dbReference type="InterPro" id="IPR013088">
    <property type="entry name" value="Znf_NHR/GATA"/>
</dbReference>
<gene>
    <name evidence="13" type="ORF">RRG08_063866</name>
</gene>
<comment type="caution">
    <text evidence="13">The sequence shown here is derived from an EMBL/GenBank/DDBJ whole genome shotgun (WGS) entry which is preliminary data.</text>
</comment>
<keyword evidence="5" id="KW-0805">Transcription regulation</keyword>
<evidence type="ECO:0000313" key="13">
    <source>
        <dbReference type="EMBL" id="KAK3784513.1"/>
    </source>
</evidence>
<feature type="compositionally biased region" description="Basic residues" evidence="10">
    <location>
        <begin position="88"/>
        <end position="98"/>
    </location>
</feature>
<dbReference type="PANTHER" id="PTHR24083">
    <property type="entry name" value="NUCLEAR HORMONE RECEPTOR"/>
    <property type="match status" value="1"/>
</dbReference>
<dbReference type="InterPro" id="IPR001628">
    <property type="entry name" value="Znf_hrmn_rcpt"/>
</dbReference>
<dbReference type="GO" id="GO:0003700">
    <property type="term" value="F:DNA-binding transcription factor activity"/>
    <property type="evidence" value="ECO:0007669"/>
    <property type="project" value="InterPro"/>
</dbReference>